<sequence length="71" mass="8091">MIGAILRFDRSNPAADVPLRPGLGRLLALARLWHRRATTRAALRDLPPSHLRDLGMTEADAWYEANKPFWK</sequence>
<proteinExistence type="predicted"/>
<evidence type="ECO:0000313" key="2">
    <source>
        <dbReference type="EMBL" id="MBC9208112.1"/>
    </source>
</evidence>
<name>A0ABR7RNH1_9PROT</name>
<dbReference type="InterPro" id="IPR009506">
    <property type="entry name" value="YjiS-like"/>
</dbReference>
<organism evidence="2 3">
    <name type="scientific">Teichococcus aerophilus</name>
    <dbReference type="NCBI Taxonomy" id="1224513"/>
    <lineage>
        <taxon>Bacteria</taxon>
        <taxon>Pseudomonadati</taxon>
        <taxon>Pseudomonadota</taxon>
        <taxon>Alphaproteobacteria</taxon>
        <taxon>Acetobacterales</taxon>
        <taxon>Roseomonadaceae</taxon>
        <taxon>Roseomonas</taxon>
    </lineage>
</organism>
<feature type="domain" description="YjiS-like" evidence="1">
    <location>
        <begin position="26"/>
        <end position="61"/>
    </location>
</feature>
<gene>
    <name evidence="2" type="ORF">IBL26_14805</name>
</gene>
<comment type="caution">
    <text evidence="2">The sequence shown here is derived from an EMBL/GenBank/DDBJ whole genome shotgun (WGS) entry which is preliminary data.</text>
</comment>
<keyword evidence="3" id="KW-1185">Reference proteome</keyword>
<accession>A0ABR7RNH1</accession>
<dbReference type="Pfam" id="PF06568">
    <property type="entry name" value="YjiS-like"/>
    <property type="match status" value="1"/>
</dbReference>
<dbReference type="RefSeq" id="WP_187785270.1">
    <property type="nucleotide sequence ID" value="NZ_JACTVA010000026.1"/>
</dbReference>
<protein>
    <submittedName>
        <fullName evidence="2">DUF1127 domain-containing protein</fullName>
    </submittedName>
</protein>
<evidence type="ECO:0000313" key="3">
    <source>
        <dbReference type="Proteomes" id="UP000626026"/>
    </source>
</evidence>
<reference evidence="2 3" key="1">
    <citation type="journal article" date="2013" name="Int. J. Syst. Evol. Microbiol.">
        <title>Roseomonas aerophila sp. nov., isolated from air.</title>
        <authorList>
            <person name="Kim S.J."/>
            <person name="Weon H.Y."/>
            <person name="Ahn J.H."/>
            <person name="Hong S.B."/>
            <person name="Seok S.J."/>
            <person name="Whang K.S."/>
            <person name="Kwon S.W."/>
        </authorList>
    </citation>
    <scope>NUCLEOTIDE SEQUENCE [LARGE SCALE GENOMIC DNA]</scope>
    <source>
        <strain evidence="2 3">NBRC 108923</strain>
    </source>
</reference>
<dbReference type="EMBL" id="JACTVA010000026">
    <property type="protein sequence ID" value="MBC9208112.1"/>
    <property type="molecule type" value="Genomic_DNA"/>
</dbReference>
<evidence type="ECO:0000259" key="1">
    <source>
        <dbReference type="Pfam" id="PF06568"/>
    </source>
</evidence>
<dbReference type="Proteomes" id="UP000626026">
    <property type="component" value="Unassembled WGS sequence"/>
</dbReference>